<protein>
    <submittedName>
        <fullName evidence="2">Uncharacterized protein</fullName>
    </submittedName>
</protein>
<gene>
    <name evidence="2" type="ORF">PG991_013684</name>
</gene>
<dbReference type="EMBL" id="JAQQWI010000018">
    <property type="protein sequence ID" value="KAK8001462.1"/>
    <property type="molecule type" value="Genomic_DNA"/>
</dbReference>
<dbReference type="Proteomes" id="UP001396898">
    <property type="component" value="Unassembled WGS sequence"/>
</dbReference>
<accession>A0ABR1R6V5</accession>
<reference evidence="2 3" key="1">
    <citation type="submission" date="2023-01" db="EMBL/GenBank/DDBJ databases">
        <title>Analysis of 21 Apiospora genomes using comparative genomics revels a genus with tremendous synthesis potential of carbohydrate active enzymes and secondary metabolites.</title>
        <authorList>
            <person name="Sorensen T."/>
        </authorList>
    </citation>
    <scope>NUCLEOTIDE SEQUENCE [LARGE SCALE GENOMIC DNA]</scope>
    <source>
        <strain evidence="2 3">CBS 20057</strain>
    </source>
</reference>
<feature type="region of interest" description="Disordered" evidence="1">
    <location>
        <begin position="37"/>
        <end position="65"/>
    </location>
</feature>
<proteinExistence type="predicted"/>
<feature type="compositionally biased region" description="Low complexity" evidence="1">
    <location>
        <begin position="40"/>
        <end position="65"/>
    </location>
</feature>
<organism evidence="2 3">
    <name type="scientific">Apiospora marii</name>
    <dbReference type="NCBI Taxonomy" id="335849"/>
    <lineage>
        <taxon>Eukaryota</taxon>
        <taxon>Fungi</taxon>
        <taxon>Dikarya</taxon>
        <taxon>Ascomycota</taxon>
        <taxon>Pezizomycotina</taxon>
        <taxon>Sordariomycetes</taxon>
        <taxon>Xylariomycetidae</taxon>
        <taxon>Amphisphaeriales</taxon>
        <taxon>Apiosporaceae</taxon>
        <taxon>Apiospora</taxon>
    </lineage>
</organism>
<evidence type="ECO:0000313" key="3">
    <source>
        <dbReference type="Proteomes" id="UP001396898"/>
    </source>
</evidence>
<evidence type="ECO:0000256" key="1">
    <source>
        <dbReference type="SAM" id="MobiDB-lite"/>
    </source>
</evidence>
<evidence type="ECO:0000313" key="2">
    <source>
        <dbReference type="EMBL" id="KAK8001462.1"/>
    </source>
</evidence>
<name>A0ABR1R6V5_9PEZI</name>
<feature type="region of interest" description="Disordered" evidence="1">
    <location>
        <begin position="1"/>
        <end position="23"/>
    </location>
</feature>
<comment type="caution">
    <text evidence="2">The sequence shown here is derived from an EMBL/GenBank/DDBJ whole genome shotgun (WGS) entry which is preliminary data.</text>
</comment>
<sequence length="121" mass="12845">MSLVRGTQVDIETKRGEANIPRGEPVVSRNYYEKPSHKFSSNGASAAAGSSSSSATASAAAAVSHSHALKTYVTEPGCAGNRNAALHHGPLSTDAKAVQEADTTRMQMKLDQFKRQFTPQQ</sequence>
<keyword evidence="3" id="KW-1185">Reference proteome</keyword>